<gene>
    <name evidence="9" type="ORF">TrVE_jg14363</name>
</gene>
<evidence type="ECO:0000256" key="4">
    <source>
        <dbReference type="PIRSR" id="PIRSR601310-3"/>
    </source>
</evidence>
<accession>A0A9W7FAD4</accession>
<dbReference type="CDD" id="cd01275">
    <property type="entry name" value="FHIT"/>
    <property type="match status" value="1"/>
</dbReference>
<evidence type="ECO:0000256" key="2">
    <source>
        <dbReference type="ARBA" id="ARBA00022801"/>
    </source>
</evidence>
<feature type="binding site" evidence="5">
    <location>
        <position position="105"/>
    </location>
    <ligand>
        <name>substrate</name>
    </ligand>
</feature>
<dbReference type="FunFam" id="3.30.428.10:FF:000011">
    <property type="entry name" value="Fragile histidine triad"/>
    <property type="match status" value="1"/>
</dbReference>
<evidence type="ECO:0000256" key="1">
    <source>
        <dbReference type="ARBA" id="ARBA00022741"/>
    </source>
</evidence>
<feature type="binding site" evidence="5">
    <location>
        <begin position="96"/>
        <end position="99"/>
    </location>
    <ligand>
        <name>substrate</name>
    </ligand>
</feature>
<dbReference type="GO" id="GO:0000166">
    <property type="term" value="F:nucleotide binding"/>
    <property type="evidence" value="ECO:0007669"/>
    <property type="project" value="UniProtKB-KW"/>
</dbReference>
<keyword evidence="10" id="KW-1185">Reference proteome</keyword>
<evidence type="ECO:0000313" key="9">
    <source>
        <dbReference type="EMBL" id="GMI06769.1"/>
    </source>
</evidence>
<dbReference type="GO" id="GO:0016787">
    <property type="term" value="F:hydrolase activity"/>
    <property type="evidence" value="ECO:0007669"/>
    <property type="project" value="UniProtKB-KW"/>
</dbReference>
<dbReference type="PROSITE" id="PS51084">
    <property type="entry name" value="HIT_2"/>
    <property type="match status" value="1"/>
</dbReference>
<dbReference type="PANTHER" id="PTHR46243">
    <property type="entry name" value="BIS(5'-ADENOSYL)-TRIPHOSPHATASE"/>
    <property type="match status" value="1"/>
</dbReference>
<feature type="domain" description="HIT" evidence="8">
    <location>
        <begin position="9"/>
        <end position="116"/>
    </location>
</feature>
<dbReference type="InterPro" id="IPR019808">
    <property type="entry name" value="Histidine_triad_CS"/>
</dbReference>
<feature type="short sequence motif" description="Histidine triad motif" evidence="4 7">
    <location>
        <begin position="101"/>
        <end position="105"/>
    </location>
</feature>
<dbReference type="InterPro" id="IPR051884">
    <property type="entry name" value="Bis(5'-adenosyl)-TPase_reg"/>
</dbReference>
<evidence type="ECO:0000256" key="5">
    <source>
        <dbReference type="PIRSR" id="PIRSR639383-2"/>
    </source>
</evidence>
<name>A0A9W7FAD4_9STRA</name>
<dbReference type="PANTHER" id="PTHR46243:SF1">
    <property type="entry name" value="BIS(5'-ADENOSYL)-TRIPHOSPHATASE"/>
    <property type="match status" value="1"/>
</dbReference>
<feature type="binding site" evidence="5">
    <location>
        <position position="90"/>
    </location>
    <ligand>
        <name>substrate</name>
    </ligand>
</feature>
<keyword evidence="2" id="KW-0378">Hydrolase</keyword>
<dbReference type="InterPro" id="IPR001310">
    <property type="entry name" value="Histidine_triad_HIT"/>
</dbReference>
<evidence type="ECO:0000256" key="7">
    <source>
        <dbReference type="PROSITE-ProRule" id="PRU00464"/>
    </source>
</evidence>
<evidence type="ECO:0000313" key="10">
    <source>
        <dbReference type="Proteomes" id="UP001165160"/>
    </source>
</evidence>
<evidence type="ECO:0000259" key="8">
    <source>
        <dbReference type="PROSITE" id="PS51084"/>
    </source>
</evidence>
<dbReference type="PRINTS" id="PR00332">
    <property type="entry name" value="HISTRIAD"/>
</dbReference>
<evidence type="ECO:0000256" key="3">
    <source>
        <dbReference type="PIRSR" id="PIRSR601310-1"/>
    </source>
</evidence>
<proteinExistence type="predicted"/>
<reference evidence="10" key="1">
    <citation type="journal article" date="2023" name="Commun. Biol.">
        <title>Genome analysis of Parmales, the sister group of diatoms, reveals the evolutionary specialization of diatoms from phago-mixotrophs to photoautotrophs.</title>
        <authorList>
            <person name="Ban H."/>
            <person name="Sato S."/>
            <person name="Yoshikawa S."/>
            <person name="Yamada K."/>
            <person name="Nakamura Y."/>
            <person name="Ichinomiya M."/>
            <person name="Sato N."/>
            <person name="Blanc-Mathieu R."/>
            <person name="Endo H."/>
            <person name="Kuwata A."/>
            <person name="Ogata H."/>
        </authorList>
    </citation>
    <scope>NUCLEOTIDE SEQUENCE [LARGE SCALE GENOMIC DNA]</scope>
    <source>
        <strain evidence="10">NIES 3699</strain>
    </source>
</reference>
<evidence type="ECO:0000256" key="6">
    <source>
        <dbReference type="PIRSR" id="PIRSR639383-3"/>
    </source>
</evidence>
<protein>
    <recommendedName>
        <fullName evidence="8">HIT domain-containing protein</fullName>
    </recommendedName>
</protein>
<dbReference type="PROSITE" id="PS00892">
    <property type="entry name" value="HIT_1"/>
    <property type="match status" value="1"/>
</dbReference>
<dbReference type="EMBL" id="BRXX01000355">
    <property type="protein sequence ID" value="GMI06769.1"/>
    <property type="molecule type" value="Genomic_DNA"/>
</dbReference>
<feature type="binding site" evidence="5">
    <location>
        <position position="34"/>
    </location>
    <ligand>
        <name>substrate</name>
    </ligand>
</feature>
<sequence>MSSSLKAQSYSFGPFTIPPSTVFYETSLTFAFVNLRPIVPGHVLICPKRPSLLLKDLSSSEYSDLWATVRAVQAVVEESKGAGGSNVAVQDGPEAGQSVKHVHVHVLPRVGGDFERNDDIYEEIEGWGPWKNTNQPKIQVPDDADRSERTLEIMGEEAESYRSKF</sequence>
<feature type="site" description="Important for induction of apoptosis" evidence="6">
    <location>
        <position position="121"/>
    </location>
</feature>
<keyword evidence="1" id="KW-0547">Nucleotide-binding</keyword>
<dbReference type="AlphaFoldDB" id="A0A9W7FAD4"/>
<organism evidence="9 10">
    <name type="scientific">Triparma verrucosa</name>
    <dbReference type="NCBI Taxonomy" id="1606542"/>
    <lineage>
        <taxon>Eukaryota</taxon>
        <taxon>Sar</taxon>
        <taxon>Stramenopiles</taxon>
        <taxon>Ochrophyta</taxon>
        <taxon>Bolidophyceae</taxon>
        <taxon>Parmales</taxon>
        <taxon>Triparmaceae</taxon>
        <taxon>Triparma</taxon>
    </lineage>
</organism>
<dbReference type="Gene3D" id="3.30.428.10">
    <property type="entry name" value="HIT-like"/>
    <property type="match status" value="1"/>
</dbReference>
<comment type="caution">
    <text evidence="9">The sequence shown here is derived from an EMBL/GenBank/DDBJ whole genome shotgun (WGS) entry which is preliminary data.</text>
</comment>
<dbReference type="InterPro" id="IPR036265">
    <property type="entry name" value="HIT-like_sf"/>
</dbReference>
<dbReference type="InterPro" id="IPR011146">
    <property type="entry name" value="HIT-like"/>
</dbReference>
<feature type="active site" description="Tele-AMP-histidine intermediate" evidence="3">
    <location>
        <position position="103"/>
    </location>
</feature>
<dbReference type="SUPFAM" id="SSF54197">
    <property type="entry name" value="HIT-like"/>
    <property type="match status" value="1"/>
</dbReference>
<dbReference type="InterPro" id="IPR039383">
    <property type="entry name" value="FHIT"/>
</dbReference>
<dbReference type="Pfam" id="PF01230">
    <property type="entry name" value="HIT"/>
    <property type="match status" value="1"/>
</dbReference>
<dbReference type="Proteomes" id="UP001165160">
    <property type="component" value="Unassembled WGS sequence"/>
</dbReference>